<organism evidence="1 2">
    <name type="scientific">Raoultella terrigena</name>
    <name type="common">Klebsiella terrigena</name>
    <dbReference type="NCBI Taxonomy" id="577"/>
    <lineage>
        <taxon>Bacteria</taxon>
        <taxon>Pseudomonadati</taxon>
        <taxon>Pseudomonadota</taxon>
        <taxon>Gammaproteobacteria</taxon>
        <taxon>Enterobacterales</taxon>
        <taxon>Enterobacteriaceae</taxon>
        <taxon>Klebsiella/Raoultella group</taxon>
        <taxon>Raoultella</taxon>
    </lineage>
</organism>
<name>A0A3P8JG28_RAOTE</name>
<gene>
    <name evidence="1" type="ORF">NCTC13098_02100</name>
</gene>
<dbReference type="KEGG" id="rtg:NCTC13098_02100"/>
<evidence type="ECO:0000313" key="2">
    <source>
        <dbReference type="Proteomes" id="UP000274346"/>
    </source>
</evidence>
<protein>
    <submittedName>
        <fullName evidence="1">Uncharacterized protein</fullName>
    </submittedName>
</protein>
<evidence type="ECO:0000313" key="1">
    <source>
        <dbReference type="EMBL" id="VDR25768.1"/>
    </source>
</evidence>
<proteinExistence type="predicted"/>
<dbReference type="EMBL" id="LR131271">
    <property type="protein sequence ID" value="VDR25768.1"/>
    <property type="molecule type" value="Genomic_DNA"/>
</dbReference>
<reference evidence="1 2" key="1">
    <citation type="submission" date="2018-12" db="EMBL/GenBank/DDBJ databases">
        <authorList>
            <consortium name="Pathogen Informatics"/>
        </authorList>
    </citation>
    <scope>NUCLEOTIDE SEQUENCE [LARGE SCALE GENOMIC DNA]</scope>
    <source>
        <strain evidence="1 2">NCTC13098</strain>
    </source>
</reference>
<accession>A0A3P8JG28</accession>
<dbReference type="Proteomes" id="UP000274346">
    <property type="component" value="Chromosome"/>
</dbReference>
<sequence length="29" mass="3421">MSQDRDVSLLGWGQSNLRIIYVLLILRFN</sequence>
<dbReference type="AlphaFoldDB" id="A0A3P8JG28"/>